<dbReference type="InterPro" id="IPR051629">
    <property type="entry name" value="Sulfite_efflux_TDT"/>
</dbReference>
<dbReference type="OrthoDB" id="1099at2759"/>
<feature type="transmembrane region" description="Helical" evidence="11">
    <location>
        <begin position="383"/>
        <end position="401"/>
    </location>
</feature>
<feature type="region of interest" description="Disordered" evidence="10">
    <location>
        <begin position="24"/>
        <end position="78"/>
    </location>
</feature>
<comment type="similarity">
    <text evidence="2">Belongs to the tellurite-resistance/dicarboxylate transporter (TDT) family.</text>
</comment>
<comment type="subcellular location">
    <subcellularLocation>
        <location evidence="1">Cell membrane</location>
        <topology evidence="1">Multi-pass membrane protein</topology>
    </subcellularLocation>
</comment>
<organism evidence="12 13">
    <name type="scientific">Endocarpon pusillum</name>
    <dbReference type="NCBI Taxonomy" id="364733"/>
    <lineage>
        <taxon>Eukaryota</taxon>
        <taxon>Fungi</taxon>
        <taxon>Dikarya</taxon>
        <taxon>Ascomycota</taxon>
        <taxon>Pezizomycotina</taxon>
        <taxon>Eurotiomycetes</taxon>
        <taxon>Chaetothyriomycetidae</taxon>
        <taxon>Verrucariales</taxon>
        <taxon>Verrucariaceae</taxon>
        <taxon>Endocarpon</taxon>
    </lineage>
</organism>
<dbReference type="Pfam" id="PF03595">
    <property type="entry name" value="SLAC1"/>
    <property type="match status" value="1"/>
</dbReference>
<dbReference type="InterPro" id="IPR038665">
    <property type="entry name" value="Voltage-dep_anion_channel_sf"/>
</dbReference>
<evidence type="ECO:0000256" key="6">
    <source>
        <dbReference type="ARBA" id="ARBA00022989"/>
    </source>
</evidence>
<dbReference type="GO" id="GO:0005886">
    <property type="term" value="C:plasma membrane"/>
    <property type="evidence" value="ECO:0007669"/>
    <property type="project" value="UniProtKB-SubCell"/>
</dbReference>
<dbReference type="CDD" id="cd09318">
    <property type="entry name" value="TDT_SSU1"/>
    <property type="match status" value="1"/>
</dbReference>
<evidence type="ECO:0000256" key="4">
    <source>
        <dbReference type="ARBA" id="ARBA00022475"/>
    </source>
</evidence>
<dbReference type="PANTHER" id="PTHR31686:SF1">
    <property type="entry name" value="SULFITE EFFLUX PUMP SSU1"/>
    <property type="match status" value="1"/>
</dbReference>
<feature type="transmembrane region" description="Helical" evidence="11">
    <location>
        <begin position="165"/>
        <end position="190"/>
    </location>
</feature>
<comment type="caution">
    <text evidence="12">The sequence shown here is derived from an EMBL/GenBank/DDBJ whole genome shotgun (WGS) entry which is preliminary data.</text>
</comment>
<keyword evidence="5 11" id="KW-0812">Transmembrane</keyword>
<feature type="transmembrane region" description="Helical" evidence="11">
    <location>
        <begin position="89"/>
        <end position="111"/>
    </location>
</feature>
<evidence type="ECO:0000256" key="7">
    <source>
        <dbReference type="ARBA" id="ARBA00023136"/>
    </source>
</evidence>
<sequence length="469" mass="52117">MESSTNTCNNGRCLDHYHAQDPIFVDDASRPRSEARPVEQPVEQRRTSPERLVSNSSGSHEAGTKDVEKPQDINTVSGRNSDDHGFRRIILNFTPSWFIINMSTGVVSILLHQLPYNGNGLRIISIIFFVLNLALFILFTFISCLRYLSYPQIFKLVLRHPHQSLFLATFPVGFATIVNMVVLVCAPAWGHGMATLAWVLWWIVSVLAITTCFHLTFVIMSNRRSELGEMTALYFIPIVAVVIAATTGGLVAGALPNRNHQLWTLVISYVFWGIGTPLSWIILTLYFLRMTICEPLKREIIVSLLLPIGPLGLSGFSIIELGKLAKELFPATQTLPHVDNAGDVFYIAGFLMGLILWGFGLVWFIIAVIMITISGGFPFNMGWWGFIFPVGVFTLLTITIGEELESRFFKVLSCVLTGACVIMWLGLAAATVQRSITGEMFFAPCLGTNLFQKAREKKTAWSGSKTDAV</sequence>
<feature type="transmembrane region" description="Helical" evidence="11">
    <location>
        <begin position="267"/>
        <end position="288"/>
    </location>
</feature>
<keyword evidence="13" id="KW-1185">Reference proteome</keyword>
<proteinExistence type="inferred from homology"/>
<feature type="transmembrane region" description="Helical" evidence="11">
    <location>
        <begin position="196"/>
        <end position="220"/>
    </location>
</feature>
<dbReference type="Gene3D" id="1.50.10.150">
    <property type="entry name" value="Voltage-dependent anion channel"/>
    <property type="match status" value="1"/>
</dbReference>
<feature type="compositionally biased region" description="Basic and acidic residues" evidence="10">
    <location>
        <begin position="62"/>
        <end position="71"/>
    </location>
</feature>
<evidence type="ECO:0000256" key="11">
    <source>
        <dbReference type="SAM" id="Phobius"/>
    </source>
</evidence>
<comment type="function">
    <text evidence="8">Sulphite efflux pump required for the secretion of sulphite as a reducing agent. In the presence of sulphite, cystine in keratin is directly cleaved to cysteine and S-sulphocysteine, and thereby, reduced proteins become accessible to hydrolysis by a variety of secreted endo- and exoproteases. Excretion of sulphite mediated by an efflux pump also represents a detoxification pathway for dermatophytes during infection of the epidermal stratum corneum, hair and nails, which are rich in cysteine.</text>
</comment>
<reference evidence="12" key="1">
    <citation type="submission" date="2020-02" db="EMBL/GenBank/DDBJ databases">
        <authorList>
            <person name="Palmer J.M."/>
        </authorList>
    </citation>
    <scope>NUCLEOTIDE SEQUENCE</scope>
    <source>
        <strain evidence="12">EPUS1.4</strain>
        <tissue evidence="12">Thallus</tissue>
    </source>
</reference>
<feature type="transmembrane region" description="Helical" evidence="11">
    <location>
        <begin position="344"/>
        <end position="371"/>
    </location>
</feature>
<keyword evidence="6 11" id="KW-1133">Transmembrane helix</keyword>
<feature type="compositionally biased region" description="Basic and acidic residues" evidence="10">
    <location>
        <begin position="27"/>
        <end position="49"/>
    </location>
</feature>
<dbReference type="FunFam" id="1.50.10.150:FF:000004">
    <property type="entry name" value="Malic acid transporter"/>
    <property type="match status" value="1"/>
</dbReference>
<gene>
    <name evidence="12" type="ORF">GJ744_007537</name>
</gene>
<keyword evidence="7 11" id="KW-0472">Membrane</keyword>
<evidence type="ECO:0000256" key="1">
    <source>
        <dbReference type="ARBA" id="ARBA00004651"/>
    </source>
</evidence>
<name>A0A8H7E7F3_9EURO</name>
<dbReference type="InterPro" id="IPR004695">
    <property type="entry name" value="SLAC1/Mae1/Ssu1/TehA"/>
</dbReference>
<evidence type="ECO:0000256" key="5">
    <source>
        <dbReference type="ARBA" id="ARBA00022692"/>
    </source>
</evidence>
<dbReference type="GO" id="GO:0000319">
    <property type="term" value="F:sulfite transmembrane transporter activity"/>
    <property type="evidence" value="ECO:0007669"/>
    <property type="project" value="TreeGrafter"/>
</dbReference>
<protein>
    <recommendedName>
        <fullName evidence="9">Sulfite efflux pump SSU1</fullName>
    </recommendedName>
</protein>
<accession>A0A8H7E7F3</accession>
<keyword evidence="4" id="KW-1003">Cell membrane</keyword>
<dbReference type="PANTHER" id="PTHR31686">
    <property type="match status" value="1"/>
</dbReference>
<dbReference type="EMBL" id="JAACFV010000038">
    <property type="protein sequence ID" value="KAF7509666.1"/>
    <property type="molecule type" value="Genomic_DNA"/>
</dbReference>
<dbReference type="Proteomes" id="UP000606974">
    <property type="component" value="Unassembled WGS sequence"/>
</dbReference>
<feature type="transmembrane region" description="Helical" evidence="11">
    <location>
        <begin position="407"/>
        <end position="432"/>
    </location>
</feature>
<evidence type="ECO:0000256" key="2">
    <source>
        <dbReference type="ARBA" id="ARBA00008566"/>
    </source>
</evidence>
<evidence type="ECO:0000256" key="9">
    <source>
        <dbReference type="ARBA" id="ARBA00072906"/>
    </source>
</evidence>
<feature type="transmembrane region" description="Helical" evidence="11">
    <location>
        <begin position="232"/>
        <end position="255"/>
    </location>
</feature>
<evidence type="ECO:0000313" key="13">
    <source>
        <dbReference type="Proteomes" id="UP000606974"/>
    </source>
</evidence>
<dbReference type="AlphaFoldDB" id="A0A8H7E7F3"/>
<evidence type="ECO:0000256" key="3">
    <source>
        <dbReference type="ARBA" id="ARBA00022448"/>
    </source>
</evidence>
<keyword evidence="3" id="KW-0813">Transport</keyword>
<evidence type="ECO:0000313" key="12">
    <source>
        <dbReference type="EMBL" id="KAF7509666.1"/>
    </source>
</evidence>
<evidence type="ECO:0000256" key="8">
    <source>
        <dbReference type="ARBA" id="ARBA00056100"/>
    </source>
</evidence>
<evidence type="ECO:0000256" key="10">
    <source>
        <dbReference type="SAM" id="MobiDB-lite"/>
    </source>
</evidence>
<feature type="transmembrane region" description="Helical" evidence="11">
    <location>
        <begin position="300"/>
        <end position="319"/>
    </location>
</feature>
<feature type="transmembrane region" description="Helical" evidence="11">
    <location>
        <begin position="123"/>
        <end position="145"/>
    </location>
</feature>